<reference evidence="2" key="1">
    <citation type="submission" date="2016-11" db="UniProtKB">
        <authorList>
            <consortium name="WormBaseParasite"/>
        </authorList>
    </citation>
    <scope>IDENTIFICATION</scope>
</reference>
<dbReference type="Proteomes" id="UP000095287">
    <property type="component" value="Unplaced"/>
</dbReference>
<sequence>MGFRSSLHLHEDAIVIKWGVHLTKLYFAGVSNLHFLIILWRSMRSMESAVLQKQHMLRFSIFMQLESYCALLMVCHSQPLNLLAISMYQWTQGFNTYISKLSASC</sequence>
<proteinExistence type="predicted"/>
<dbReference type="AlphaFoldDB" id="A0A1I7YD70"/>
<evidence type="ECO:0000313" key="2">
    <source>
        <dbReference type="WBParaSite" id="L893_g15099.t1"/>
    </source>
</evidence>
<keyword evidence="1" id="KW-1185">Reference proteome</keyword>
<accession>A0A1I7YD70</accession>
<protein>
    <submittedName>
        <fullName evidence="2">Ovule protein</fullName>
    </submittedName>
</protein>
<name>A0A1I7YD70_9BILA</name>
<dbReference type="WBParaSite" id="L893_g15099.t1">
    <property type="protein sequence ID" value="L893_g15099.t1"/>
    <property type="gene ID" value="L893_g15099"/>
</dbReference>
<evidence type="ECO:0000313" key="1">
    <source>
        <dbReference type="Proteomes" id="UP000095287"/>
    </source>
</evidence>
<organism evidence="1 2">
    <name type="scientific">Steinernema glaseri</name>
    <dbReference type="NCBI Taxonomy" id="37863"/>
    <lineage>
        <taxon>Eukaryota</taxon>
        <taxon>Metazoa</taxon>
        <taxon>Ecdysozoa</taxon>
        <taxon>Nematoda</taxon>
        <taxon>Chromadorea</taxon>
        <taxon>Rhabditida</taxon>
        <taxon>Tylenchina</taxon>
        <taxon>Panagrolaimomorpha</taxon>
        <taxon>Strongyloidoidea</taxon>
        <taxon>Steinernematidae</taxon>
        <taxon>Steinernema</taxon>
    </lineage>
</organism>